<dbReference type="InterPro" id="IPR006938">
    <property type="entry name" value="DUF624"/>
</dbReference>
<keyword evidence="1" id="KW-0472">Membrane</keyword>
<proteinExistence type="predicted"/>
<keyword evidence="1" id="KW-1133">Transmembrane helix</keyword>
<protein>
    <submittedName>
        <fullName evidence="2">Membrane protein YesL</fullName>
    </submittedName>
</protein>
<accession>A0A927RDW2</accession>
<dbReference type="Proteomes" id="UP000638648">
    <property type="component" value="Unassembled WGS sequence"/>
</dbReference>
<sequence>MKETVAVRAVALCEAVTWIAKLNALWLTFTLLGGVVLGIGPSTVAAFDLSRRYHQGESPRMLPAFWATYRTEFGRATLLVVPNLLVGAMLALNFHSFGSAFGSASTVLSMATVALGACFVASVCVLLPMFSHYDLPLRRYHVTAMAFALRNPVSMALLLFVTIAIGYLSYSLPGLLLFFSVGAWIHLDNYLCLKMFAANDAAVAARA</sequence>
<keyword evidence="1" id="KW-0812">Transmembrane</keyword>
<evidence type="ECO:0000313" key="2">
    <source>
        <dbReference type="EMBL" id="MBE1608565.1"/>
    </source>
</evidence>
<comment type="caution">
    <text evidence="2">The sequence shown here is derived from an EMBL/GenBank/DDBJ whole genome shotgun (WGS) entry which is preliminary data.</text>
</comment>
<dbReference type="Pfam" id="PF04854">
    <property type="entry name" value="DUF624"/>
    <property type="match status" value="1"/>
</dbReference>
<feature type="transmembrane region" description="Helical" evidence="1">
    <location>
        <begin position="76"/>
        <end position="95"/>
    </location>
</feature>
<evidence type="ECO:0000256" key="1">
    <source>
        <dbReference type="SAM" id="Phobius"/>
    </source>
</evidence>
<organism evidence="2 3">
    <name type="scientific">Actinopolymorpha pittospori</name>
    <dbReference type="NCBI Taxonomy" id="648752"/>
    <lineage>
        <taxon>Bacteria</taxon>
        <taxon>Bacillati</taxon>
        <taxon>Actinomycetota</taxon>
        <taxon>Actinomycetes</taxon>
        <taxon>Propionibacteriales</taxon>
        <taxon>Actinopolymorphaceae</taxon>
        <taxon>Actinopolymorpha</taxon>
    </lineage>
</organism>
<dbReference type="RefSeq" id="WP_192752324.1">
    <property type="nucleotide sequence ID" value="NZ_BAABJL010000022.1"/>
</dbReference>
<dbReference type="AlphaFoldDB" id="A0A927RDW2"/>
<keyword evidence="3" id="KW-1185">Reference proteome</keyword>
<gene>
    <name evidence="2" type="ORF">HEB94_005413</name>
</gene>
<name>A0A927RDW2_9ACTN</name>
<reference evidence="2" key="1">
    <citation type="submission" date="2020-10" db="EMBL/GenBank/DDBJ databases">
        <title>Sequencing the genomes of 1000 actinobacteria strains.</title>
        <authorList>
            <person name="Klenk H.-P."/>
        </authorList>
    </citation>
    <scope>NUCLEOTIDE SEQUENCE</scope>
    <source>
        <strain evidence="2">DSM 45354</strain>
    </source>
</reference>
<feature type="transmembrane region" description="Helical" evidence="1">
    <location>
        <begin position="25"/>
        <end position="47"/>
    </location>
</feature>
<feature type="transmembrane region" description="Helical" evidence="1">
    <location>
        <begin position="107"/>
        <end position="130"/>
    </location>
</feature>
<feature type="transmembrane region" description="Helical" evidence="1">
    <location>
        <begin position="167"/>
        <end position="187"/>
    </location>
</feature>
<evidence type="ECO:0000313" key="3">
    <source>
        <dbReference type="Proteomes" id="UP000638648"/>
    </source>
</evidence>
<dbReference type="EMBL" id="JADBEM010000001">
    <property type="protein sequence ID" value="MBE1608565.1"/>
    <property type="molecule type" value="Genomic_DNA"/>
</dbReference>